<dbReference type="EMBL" id="JAMDMX010000246">
    <property type="protein sequence ID" value="MCY9698374.1"/>
    <property type="molecule type" value="Genomic_DNA"/>
</dbReference>
<sequence length="126" mass="13990">MRKWKGFCIIAAVTLSISGCGSSKTNTTPANSFTPTLEASTTVNGDSATLRITTDLKLSKEHYDQQRKQGEGHVHVSLDKAEKEIMTTTEKNYEHLSKGPHELKVSLHNNDHTPYDVSKTITFEVK</sequence>
<name>A0ABT4GQA2_9BACL</name>
<evidence type="ECO:0008006" key="4">
    <source>
        <dbReference type="Google" id="ProtNLM"/>
    </source>
</evidence>
<dbReference type="RefSeq" id="WP_029194199.1">
    <property type="nucleotide sequence ID" value="NZ_JAMDMW010000033.1"/>
</dbReference>
<gene>
    <name evidence="2" type="ORF">M5X19_36885</name>
</gene>
<organism evidence="2 3">
    <name type="scientific">Paenibacillus alginolyticus</name>
    <dbReference type="NCBI Taxonomy" id="59839"/>
    <lineage>
        <taxon>Bacteria</taxon>
        <taxon>Bacillati</taxon>
        <taxon>Bacillota</taxon>
        <taxon>Bacilli</taxon>
        <taxon>Bacillales</taxon>
        <taxon>Paenibacillaceae</taxon>
        <taxon>Paenibacillus</taxon>
    </lineage>
</organism>
<evidence type="ECO:0000313" key="3">
    <source>
        <dbReference type="Proteomes" id="UP001527099"/>
    </source>
</evidence>
<evidence type="ECO:0000256" key="1">
    <source>
        <dbReference type="SAM" id="SignalP"/>
    </source>
</evidence>
<keyword evidence="1" id="KW-0732">Signal</keyword>
<feature type="signal peptide" evidence="1">
    <location>
        <begin position="1"/>
        <end position="23"/>
    </location>
</feature>
<accession>A0ABT4GQA2</accession>
<protein>
    <recommendedName>
        <fullName evidence="4">YtkA-like domain-containing protein</fullName>
    </recommendedName>
</protein>
<evidence type="ECO:0000313" key="2">
    <source>
        <dbReference type="EMBL" id="MCY9698374.1"/>
    </source>
</evidence>
<reference evidence="2 3" key="1">
    <citation type="submission" date="2022-05" db="EMBL/GenBank/DDBJ databases">
        <title>Genome Sequencing of Bee-Associated Microbes.</title>
        <authorList>
            <person name="Dunlap C."/>
        </authorList>
    </citation>
    <scope>NUCLEOTIDE SEQUENCE [LARGE SCALE GENOMIC DNA]</scope>
    <source>
        <strain evidence="2 3">NRRL B-14421</strain>
    </source>
</reference>
<feature type="chain" id="PRO_5046625771" description="YtkA-like domain-containing protein" evidence="1">
    <location>
        <begin position="24"/>
        <end position="126"/>
    </location>
</feature>
<dbReference type="PROSITE" id="PS51257">
    <property type="entry name" value="PROKAR_LIPOPROTEIN"/>
    <property type="match status" value="1"/>
</dbReference>
<comment type="caution">
    <text evidence="2">The sequence shown here is derived from an EMBL/GenBank/DDBJ whole genome shotgun (WGS) entry which is preliminary data.</text>
</comment>
<keyword evidence="3" id="KW-1185">Reference proteome</keyword>
<dbReference type="Proteomes" id="UP001527099">
    <property type="component" value="Unassembled WGS sequence"/>
</dbReference>
<proteinExistence type="predicted"/>